<dbReference type="InterPro" id="IPR013783">
    <property type="entry name" value="Ig-like_fold"/>
</dbReference>
<dbReference type="InterPro" id="IPR016032">
    <property type="entry name" value="Sig_transdc_resp-reg_C-effctor"/>
</dbReference>
<dbReference type="InterPro" id="IPR015943">
    <property type="entry name" value="WD40/YVTN_repeat-like_dom_sf"/>
</dbReference>
<keyword evidence="2" id="KW-1133">Transmembrane helix</keyword>
<keyword evidence="5" id="KW-1185">Reference proteome</keyword>
<keyword evidence="2" id="KW-0472">Membrane</keyword>
<evidence type="ECO:0000313" key="5">
    <source>
        <dbReference type="Proteomes" id="UP000245489"/>
    </source>
</evidence>
<keyword evidence="2" id="KW-0812">Transmembrane</keyword>
<comment type="caution">
    <text evidence="4">The sequence shown here is derived from an EMBL/GenBank/DDBJ whole genome shotgun (WGS) entry which is preliminary data.</text>
</comment>
<dbReference type="InterPro" id="IPR036388">
    <property type="entry name" value="WH-like_DNA-bd_sf"/>
</dbReference>
<dbReference type="SUPFAM" id="SSF63829">
    <property type="entry name" value="Calcium-dependent phosphotriesterase"/>
    <property type="match status" value="1"/>
</dbReference>
<proteinExistence type="predicted"/>
<gene>
    <name evidence="4" type="ORF">LV89_01888</name>
</gene>
<dbReference type="Gene3D" id="1.10.10.10">
    <property type="entry name" value="Winged helix-like DNA-binding domain superfamily/Winged helix DNA-binding domain"/>
    <property type="match status" value="1"/>
</dbReference>
<evidence type="ECO:0000259" key="3">
    <source>
        <dbReference type="SMART" id="SM00421"/>
    </source>
</evidence>
<accession>A0A316EBL7</accession>
<name>A0A316EBL7_9BACT</name>
<feature type="domain" description="HTH luxR-type" evidence="3">
    <location>
        <begin position="887"/>
        <end position="944"/>
    </location>
</feature>
<dbReference type="SUPFAM" id="SSF46894">
    <property type="entry name" value="C-terminal effector domain of the bipartite response regulators"/>
    <property type="match status" value="1"/>
</dbReference>
<feature type="coiled-coil region" evidence="1">
    <location>
        <begin position="765"/>
        <end position="796"/>
    </location>
</feature>
<evidence type="ECO:0000256" key="1">
    <source>
        <dbReference type="SAM" id="Coils"/>
    </source>
</evidence>
<dbReference type="GO" id="GO:0003677">
    <property type="term" value="F:DNA binding"/>
    <property type="evidence" value="ECO:0007669"/>
    <property type="project" value="InterPro"/>
</dbReference>
<dbReference type="RefSeq" id="WP_109742644.1">
    <property type="nucleotide sequence ID" value="NZ_QGGO01000008.1"/>
</dbReference>
<protein>
    <submittedName>
        <fullName evidence="4">Two component regulator with propeller domain</fullName>
    </submittedName>
</protein>
<dbReference type="GO" id="GO:0006355">
    <property type="term" value="P:regulation of DNA-templated transcription"/>
    <property type="evidence" value="ECO:0007669"/>
    <property type="project" value="InterPro"/>
</dbReference>
<dbReference type="AlphaFoldDB" id="A0A316EBL7"/>
<dbReference type="Gene3D" id="2.60.40.10">
    <property type="entry name" value="Immunoglobulins"/>
    <property type="match status" value="1"/>
</dbReference>
<dbReference type="InterPro" id="IPR000792">
    <property type="entry name" value="Tscrpt_reg_LuxR_C"/>
</dbReference>
<reference evidence="4 5" key="1">
    <citation type="submission" date="2018-05" db="EMBL/GenBank/DDBJ databases">
        <title>Genomic Encyclopedia of Archaeal and Bacterial Type Strains, Phase II (KMG-II): from individual species to whole genera.</title>
        <authorList>
            <person name="Goeker M."/>
        </authorList>
    </citation>
    <scope>NUCLEOTIDE SEQUENCE [LARGE SCALE GENOMIC DNA]</scope>
    <source>
        <strain evidence="4 5">DSM 22214</strain>
    </source>
</reference>
<dbReference type="SMART" id="SM00421">
    <property type="entry name" value="HTH_LUXR"/>
    <property type="match status" value="1"/>
</dbReference>
<dbReference type="InterPro" id="IPR011110">
    <property type="entry name" value="Reg_prop"/>
</dbReference>
<dbReference type="OrthoDB" id="9806995at2"/>
<dbReference type="Pfam" id="PF07494">
    <property type="entry name" value="Reg_prop"/>
    <property type="match status" value="1"/>
</dbReference>
<dbReference type="Gene3D" id="2.130.10.10">
    <property type="entry name" value="YVTN repeat-like/Quinoprotein amine dehydrogenase"/>
    <property type="match status" value="2"/>
</dbReference>
<keyword evidence="1" id="KW-0175">Coiled coil</keyword>
<dbReference type="EMBL" id="QGGO01000008">
    <property type="protein sequence ID" value="PWK27074.1"/>
    <property type="molecule type" value="Genomic_DNA"/>
</dbReference>
<feature type="transmembrane region" description="Helical" evidence="2">
    <location>
        <begin position="739"/>
        <end position="758"/>
    </location>
</feature>
<evidence type="ECO:0000313" key="4">
    <source>
        <dbReference type="EMBL" id="PWK27074.1"/>
    </source>
</evidence>
<evidence type="ECO:0000256" key="2">
    <source>
        <dbReference type="SAM" id="Phobius"/>
    </source>
</evidence>
<sequence>MKRKVRISLTILLCNIYAIIYVKSFGQNIQDLCNSDIVHYTKQDYNGYYQNWDLVQSPSSKFIYAANSKGLLEYDGSSWKLYQYAQNQKIRSVAVDKSGDIYTGSLGEFGVWKKNHLGELTYQSLKQKINDPYFVNEEIWNIVPTSKGIIFQSFAYIFLYQNDKIKKLKAPGNILFVYEVRNRLFIEVLEKGLYEIKGENFEKIEGSDFLGKESIHTILPIHQNGLLIGTSKGLFIFENNQFKEFNRTTNQIFLQEQLNNGLQLTEDTYVFGTILNGIIITNAEGEILQHFNQKNGLQNNTVLSLAKDVEGNLWVGMDKGIDLILLNSNLKYFTDYDGKLGTVYDIALFQKRLYVGTNHGVFVNDLKPNSKFQIIPKTQGQVWTLEVIDNQLLCGHNSGTFSIENHSATLISTVTGGWVIKKLIKHPDLLIEGTYTHLCIYKKNKLGKWQFDHIVNGFSAPIRQLEEDSEGNIWVNKTSNSVSKLTLSPDSKRVSKLVEFNQTSIIENYKNLIKIKDKIILTGETNLLEYDSKSGQFKTSNILQAIQNQNINKIFPINQNLIFSIEKNGTLHFINEKNEVNNISFKRDLWVDDYENMRAIDPQNILLCTENGFAILPQNHHSILGKQIPIKTIIRGISVLDYPEKSKIINTNEFKEDFKLESYQNSIILSFATPQYSRQIQYSYWLENSTKGWSPWQNISQKEFNNLSAGKYIFHLKSSLNDSETTFSFEIKQPWYWNWWSKLFYFFLLVGIASFSLWMHNRKILIEQENLKRRHEKKLKRQIEQSEKTIIQIRNEQLEKDIIRKSEELANSTMSLIKKNELLVEIKKETDSLPHEIGNRSLREHRIYKKILHLVESNISTEQDWQIFEANFNEVHQEFLEKLLEKFPNLTPSDLKLAAYLRMNLSTKEIAQLFNITNRSVELKRYRLRKKLNLDTEVNLGEFMMKFRIMT</sequence>
<dbReference type="Proteomes" id="UP000245489">
    <property type="component" value="Unassembled WGS sequence"/>
</dbReference>
<organism evidence="4 5">
    <name type="scientific">Arcicella aurantiaca</name>
    <dbReference type="NCBI Taxonomy" id="591202"/>
    <lineage>
        <taxon>Bacteria</taxon>
        <taxon>Pseudomonadati</taxon>
        <taxon>Bacteroidota</taxon>
        <taxon>Cytophagia</taxon>
        <taxon>Cytophagales</taxon>
        <taxon>Flectobacillaceae</taxon>
        <taxon>Arcicella</taxon>
    </lineage>
</organism>